<accession>A0A4Z1IZE1</accession>
<sequence>MPCPGCSAEAIENVAIGDRIPVQVTAQRRRETEMRNFERAERAKRARLVERAEWEARRQELREEERISKRNLKL</sequence>
<dbReference type="AlphaFoldDB" id="A0A4Z1IZE1"/>
<keyword evidence="2" id="KW-1185">Reference proteome</keyword>
<organism evidence="1 2">
    <name type="scientific">Botryotinia convoluta</name>
    <dbReference type="NCBI Taxonomy" id="54673"/>
    <lineage>
        <taxon>Eukaryota</taxon>
        <taxon>Fungi</taxon>
        <taxon>Dikarya</taxon>
        <taxon>Ascomycota</taxon>
        <taxon>Pezizomycotina</taxon>
        <taxon>Leotiomycetes</taxon>
        <taxon>Helotiales</taxon>
        <taxon>Sclerotiniaceae</taxon>
        <taxon>Botryotinia</taxon>
    </lineage>
</organism>
<dbReference type="Proteomes" id="UP000297527">
    <property type="component" value="Unassembled WGS sequence"/>
</dbReference>
<evidence type="ECO:0000313" key="2">
    <source>
        <dbReference type="Proteomes" id="UP000297527"/>
    </source>
</evidence>
<gene>
    <name evidence="1" type="ORF">BCON_0023g00570</name>
</gene>
<dbReference type="EMBL" id="PQXN01000023">
    <property type="protein sequence ID" value="TGO61997.1"/>
    <property type="molecule type" value="Genomic_DNA"/>
</dbReference>
<evidence type="ECO:0000313" key="1">
    <source>
        <dbReference type="EMBL" id="TGO61997.1"/>
    </source>
</evidence>
<comment type="caution">
    <text evidence="1">The sequence shown here is derived from an EMBL/GenBank/DDBJ whole genome shotgun (WGS) entry which is preliminary data.</text>
</comment>
<protein>
    <submittedName>
        <fullName evidence="1">Uncharacterized protein</fullName>
    </submittedName>
</protein>
<reference evidence="1 2" key="1">
    <citation type="submission" date="2017-12" db="EMBL/GenBank/DDBJ databases">
        <title>Comparative genomics of Botrytis spp.</title>
        <authorList>
            <person name="Valero-Jimenez C.A."/>
            <person name="Tapia P."/>
            <person name="Veloso J."/>
            <person name="Silva-Moreno E."/>
            <person name="Staats M."/>
            <person name="Valdes J.H."/>
            <person name="Van Kan J.A.L."/>
        </authorList>
    </citation>
    <scope>NUCLEOTIDE SEQUENCE [LARGE SCALE GENOMIC DNA]</scope>
    <source>
        <strain evidence="1 2">MUCL11595</strain>
    </source>
</reference>
<proteinExistence type="predicted"/>
<name>A0A4Z1IZE1_9HELO</name>